<protein>
    <submittedName>
        <fullName evidence="8">Subtilisin-like protease SBT4.11</fullName>
    </submittedName>
</protein>
<reference evidence="8" key="1">
    <citation type="submission" date="2020-06" db="EMBL/GenBank/DDBJ databases">
        <authorList>
            <person name="Li T."/>
            <person name="Hu X."/>
            <person name="Zhang T."/>
            <person name="Song X."/>
            <person name="Zhang H."/>
            <person name="Dai N."/>
            <person name="Sheng W."/>
            <person name="Hou X."/>
            <person name="Wei L."/>
        </authorList>
    </citation>
    <scope>NUCLEOTIDE SEQUENCE</scope>
    <source>
        <strain evidence="8">KEN8</strain>
        <tissue evidence="8">Leaf</tissue>
    </source>
</reference>
<dbReference type="PROSITE" id="PS00136">
    <property type="entry name" value="SUBTILASE_ASP"/>
    <property type="match status" value="1"/>
</dbReference>
<dbReference type="SUPFAM" id="SSF52743">
    <property type="entry name" value="Subtilisin-like"/>
    <property type="match status" value="1"/>
</dbReference>
<dbReference type="GO" id="GO:0006508">
    <property type="term" value="P:proteolysis"/>
    <property type="evidence" value="ECO:0007669"/>
    <property type="project" value="UniProtKB-KW"/>
</dbReference>
<comment type="caution">
    <text evidence="8">The sequence shown here is derived from an EMBL/GenBank/DDBJ whole genome shotgun (WGS) entry which is preliminary data.</text>
</comment>
<gene>
    <name evidence="8" type="ORF">Scaly_1489600</name>
</gene>
<dbReference type="AlphaFoldDB" id="A0AAW2PP30"/>
<comment type="caution">
    <text evidence="6">Lacks conserved residue(s) required for the propagation of feature annotation.</text>
</comment>
<evidence type="ECO:0000256" key="3">
    <source>
        <dbReference type="ARBA" id="ARBA00022729"/>
    </source>
</evidence>
<dbReference type="InterPro" id="IPR000209">
    <property type="entry name" value="Peptidase_S8/S53_dom"/>
</dbReference>
<comment type="similarity">
    <text evidence="1 6">Belongs to the peptidase S8 family.</text>
</comment>
<dbReference type="InterPro" id="IPR015500">
    <property type="entry name" value="Peptidase_S8_subtilisin-rel"/>
</dbReference>
<sequence length="117" mass="12397">MGLKEYVNQNPKAGSNVVIGVLDTGIWPDSESLATKVFGLFQRNGKELLMGARFYTTIPTVDSAKDTIGHGTHTAAIAAGNYVEDASFYGIAKGIARGGVLSARIELIMFVSEDATT</sequence>
<feature type="domain" description="Peptidase S8/S53" evidence="7">
    <location>
        <begin position="14"/>
        <end position="95"/>
    </location>
</feature>
<keyword evidence="2 8" id="KW-0645">Protease</keyword>
<keyword evidence="5" id="KW-0720">Serine protease</keyword>
<evidence type="ECO:0000256" key="6">
    <source>
        <dbReference type="PROSITE-ProRule" id="PRU01240"/>
    </source>
</evidence>
<keyword evidence="3" id="KW-0732">Signal</keyword>
<evidence type="ECO:0000259" key="7">
    <source>
        <dbReference type="Pfam" id="PF00082"/>
    </source>
</evidence>
<dbReference type="PROSITE" id="PS51892">
    <property type="entry name" value="SUBTILASE"/>
    <property type="match status" value="1"/>
</dbReference>
<evidence type="ECO:0000313" key="8">
    <source>
        <dbReference type="EMBL" id="KAL0358039.1"/>
    </source>
</evidence>
<accession>A0AAW2PP30</accession>
<reference evidence="8" key="2">
    <citation type="journal article" date="2024" name="Plant">
        <title>Genomic evolution and insights into agronomic trait innovations of Sesamum species.</title>
        <authorList>
            <person name="Miao H."/>
            <person name="Wang L."/>
            <person name="Qu L."/>
            <person name="Liu H."/>
            <person name="Sun Y."/>
            <person name="Le M."/>
            <person name="Wang Q."/>
            <person name="Wei S."/>
            <person name="Zheng Y."/>
            <person name="Lin W."/>
            <person name="Duan Y."/>
            <person name="Cao H."/>
            <person name="Xiong S."/>
            <person name="Wang X."/>
            <person name="Wei L."/>
            <person name="Li C."/>
            <person name="Ma Q."/>
            <person name="Ju M."/>
            <person name="Zhao R."/>
            <person name="Li G."/>
            <person name="Mu C."/>
            <person name="Tian Q."/>
            <person name="Mei H."/>
            <person name="Zhang T."/>
            <person name="Gao T."/>
            <person name="Zhang H."/>
        </authorList>
    </citation>
    <scope>NUCLEOTIDE SEQUENCE</scope>
    <source>
        <strain evidence="8">KEN8</strain>
    </source>
</reference>
<dbReference type="PANTHER" id="PTHR10795">
    <property type="entry name" value="PROPROTEIN CONVERTASE SUBTILISIN/KEXIN"/>
    <property type="match status" value="1"/>
</dbReference>
<dbReference type="InterPro" id="IPR036852">
    <property type="entry name" value="Peptidase_S8/S53_dom_sf"/>
</dbReference>
<dbReference type="GO" id="GO:0004252">
    <property type="term" value="F:serine-type endopeptidase activity"/>
    <property type="evidence" value="ECO:0007669"/>
    <property type="project" value="InterPro"/>
</dbReference>
<dbReference type="PRINTS" id="PR00723">
    <property type="entry name" value="SUBTILISIN"/>
</dbReference>
<proteinExistence type="inferred from homology"/>
<evidence type="ECO:0000256" key="4">
    <source>
        <dbReference type="ARBA" id="ARBA00022801"/>
    </source>
</evidence>
<dbReference type="InterPro" id="IPR045051">
    <property type="entry name" value="SBT"/>
</dbReference>
<evidence type="ECO:0000256" key="1">
    <source>
        <dbReference type="ARBA" id="ARBA00011073"/>
    </source>
</evidence>
<evidence type="ECO:0000256" key="2">
    <source>
        <dbReference type="ARBA" id="ARBA00022670"/>
    </source>
</evidence>
<organism evidence="8">
    <name type="scientific">Sesamum calycinum</name>
    <dbReference type="NCBI Taxonomy" id="2727403"/>
    <lineage>
        <taxon>Eukaryota</taxon>
        <taxon>Viridiplantae</taxon>
        <taxon>Streptophyta</taxon>
        <taxon>Embryophyta</taxon>
        <taxon>Tracheophyta</taxon>
        <taxon>Spermatophyta</taxon>
        <taxon>Magnoliopsida</taxon>
        <taxon>eudicotyledons</taxon>
        <taxon>Gunneridae</taxon>
        <taxon>Pentapetalae</taxon>
        <taxon>asterids</taxon>
        <taxon>lamiids</taxon>
        <taxon>Lamiales</taxon>
        <taxon>Pedaliaceae</taxon>
        <taxon>Sesamum</taxon>
    </lineage>
</organism>
<dbReference type="Pfam" id="PF00082">
    <property type="entry name" value="Peptidase_S8"/>
    <property type="match status" value="1"/>
</dbReference>
<dbReference type="EMBL" id="JACGWM010000008">
    <property type="protein sequence ID" value="KAL0358039.1"/>
    <property type="molecule type" value="Genomic_DNA"/>
</dbReference>
<keyword evidence="4" id="KW-0378">Hydrolase</keyword>
<dbReference type="InterPro" id="IPR023827">
    <property type="entry name" value="Peptidase_S8_Asp-AS"/>
</dbReference>
<dbReference type="Gene3D" id="3.40.50.200">
    <property type="entry name" value="Peptidase S8/S53 domain"/>
    <property type="match status" value="1"/>
</dbReference>
<name>A0AAW2PP30_9LAMI</name>
<evidence type="ECO:0000256" key="5">
    <source>
        <dbReference type="ARBA" id="ARBA00022825"/>
    </source>
</evidence>